<evidence type="ECO:0000313" key="2">
    <source>
        <dbReference type="EMBL" id="QOW44649.1"/>
    </source>
</evidence>
<evidence type="ECO:0000313" key="3">
    <source>
        <dbReference type="Proteomes" id="UP000593966"/>
    </source>
</evidence>
<feature type="transmembrane region" description="Helical" evidence="1">
    <location>
        <begin position="142"/>
        <end position="161"/>
    </location>
</feature>
<gene>
    <name evidence="2" type="ORF">G0028_01290</name>
</gene>
<feature type="transmembrane region" description="Helical" evidence="1">
    <location>
        <begin position="87"/>
        <end position="103"/>
    </location>
</feature>
<dbReference type="SUPFAM" id="SSF55961">
    <property type="entry name" value="Bet v1-like"/>
    <property type="match status" value="1"/>
</dbReference>
<keyword evidence="3" id="KW-1185">Reference proteome</keyword>
<feature type="transmembrane region" description="Helical" evidence="1">
    <location>
        <begin position="109"/>
        <end position="130"/>
    </location>
</feature>
<proteinExistence type="predicted"/>
<keyword evidence="1" id="KW-0472">Membrane</keyword>
<organism evidence="2 3">
    <name type="scientific">Acinetobacter piscicola</name>
    <dbReference type="NCBI Taxonomy" id="2006115"/>
    <lineage>
        <taxon>Bacteria</taxon>
        <taxon>Pseudomonadati</taxon>
        <taxon>Pseudomonadota</taxon>
        <taxon>Gammaproteobacteria</taxon>
        <taxon>Moraxellales</taxon>
        <taxon>Moraxellaceae</taxon>
        <taxon>Acinetobacter</taxon>
    </lineage>
</organism>
<name>A0A7S6VTI5_9GAMM</name>
<reference evidence="2 3" key="1">
    <citation type="submission" date="2020-02" db="EMBL/GenBank/DDBJ databases">
        <title>Tigecycline-resistant Acinetobacter species from pigs and migratory birds.</title>
        <authorList>
            <person name="Chen C."/>
            <person name="Sun J."/>
            <person name="Liao X.-P."/>
            <person name="Liu Y.-H."/>
        </authorList>
    </citation>
    <scope>NUCLEOTIDE SEQUENCE [LARGE SCALE GENOMIC DNA]</scope>
    <source>
        <strain evidence="2 3">YH12207_T</strain>
    </source>
</reference>
<accession>A0A7S6VTI5</accession>
<dbReference type="AlphaFoldDB" id="A0A7S6VTI5"/>
<feature type="transmembrane region" description="Helical" evidence="1">
    <location>
        <begin position="167"/>
        <end position="187"/>
    </location>
</feature>
<sequence length="395" mass="45670">MTINIDEIARTLAACEEYEISALHWDEHRKAALAHALKKYTDEPFKVYRLLRKEQGETLYLLCLDSHQTAKACEAEYRQASFLRRSVPFLLLFTLFLLTAFFAKYKDAFLSATFLISMPFVMGALFEYVRSVSSKRVASVKNVLKTQLWVMLMVLIISIFVLKEGTICVIMALPLLFAALVIGALLMRSLCQYLWKPSNKIYSLALLPLLLIGFLPKHSPDQFGKVERTIVINAPIQQTFDAISDVQKVQDHEIAHNFIFTMGFPKPMLGKNEATQAGLLRHIYWQRGIYFQEKVTRFEPPYVLAWKPEFNKASFPQGSLDDHIEIGGQYFDVLSSEYRLVQISPQQTQLILSMDYRLSTDMNWYSDLWVQYVLNQFSDVVMNIYKNRLEHRSIA</sequence>
<keyword evidence="1" id="KW-1133">Transmembrane helix</keyword>
<keyword evidence="1" id="KW-0812">Transmembrane</keyword>
<dbReference type="EMBL" id="CP048659">
    <property type="protein sequence ID" value="QOW44649.1"/>
    <property type="molecule type" value="Genomic_DNA"/>
</dbReference>
<evidence type="ECO:0000256" key="1">
    <source>
        <dbReference type="SAM" id="Phobius"/>
    </source>
</evidence>
<dbReference type="RefSeq" id="WP_180046508.1">
    <property type="nucleotide sequence ID" value="NZ_CP048659.1"/>
</dbReference>
<dbReference type="Proteomes" id="UP000593966">
    <property type="component" value="Chromosome"/>
</dbReference>
<protein>
    <submittedName>
        <fullName evidence="2">SRPBCC family protein</fullName>
    </submittedName>
</protein>